<evidence type="ECO:0000313" key="1">
    <source>
        <dbReference type="EMBL" id="KAF8749170.1"/>
    </source>
</evidence>
<organism evidence="1 2">
    <name type="scientific">Digitaria exilis</name>
    <dbReference type="NCBI Taxonomy" id="1010633"/>
    <lineage>
        <taxon>Eukaryota</taxon>
        <taxon>Viridiplantae</taxon>
        <taxon>Streptophyta</taxon>
        <taxon>Embryophyta</taxon>
        <taxon>Tracheophyta</taxon>
        <taxon>Spermatophyta</taxon>
        <taxon>Magnoliopsida</taxon>
        <taxon>Liliopsida</taxon>
        <taxon>Poales</taxon>
        <taxon>Poaceae</taxon>
        <taxon>PACMAD clade</taxon>
        <taxon>Panicoideae</taxon>
        <taxon>Panicodae</taxon>
        <taxon>Paniceae</taxon>
        <taxon>Anthephorinae</taxon>
        <taxon>Digitaria</taxon>
    </lineage>
</organism>
<name>A0A835FEW5_9POAL</name>
<proteinExistence type="predicted"/>
<dbReference type="Proteomes" id="UP000636709">
    <property type="component" value="Unassembled WGS sequence"/>
</dbReference>
<protein>
    <submittedName>
        <fullName evidence="1">Uncharacterized protein</fullName>
    </submittedName>
</protein>
<reference evidence="1" key="1">
    <citation type="submission" date="2020-07" db="EMBL/GenBank/DDBJ databases">
        <title>Genome sequence and genetic diversity analysis of an under-domesticated orphan crop, white fonio (Digitaria exilis).</title>
        <authorList>
            <person name="Bennetzen J.L."/>
            <person name="Chen S."/>
            <person name="Ma X."/>
            <person name="Wang X."/>
            <person name="Yssel A.E.J."/>
            <person name="Chaluvadi S.R."/>
            <person name="Johnson M."/>
            <person name="Gangashetty P."/>
            <person name="Hamidou F."/>
            <person name="Sanogo M.D."/>
            <person name="Zwaenepoel A."/>
            <person name="Wallace J."/>
            <person name="Van De Peer Y."/>
            <person name="Van Deynze A."/>
        </authorList>
    </citation>
    <scope>NUCLEOTIDE SEQUENCE</scope>
    <source>
        <tissue evidence="1">Leaves</tissue>
    </source>
</reference>
<keyword evidence="2" id="KW-1185">Reference proteome</keyword>
<sequence length="30" mass="3497">MWGVSFSRHGEFYSDALMRLKLKLKLALKA</sequence>
<evidence type="ECO:0000313" key="2">
    <source>
        <dbReference type="Proteomes" id="UP000636709"/>
    </source>
</evidence>
<comment type="caution">
    <text evidence="1">The sequence shown here is derived from an EMBL/GenBank/DDBJ whole genome shotgun (WGS) entry which is preliminary data.</text>
</comment>
<gene>
    <name evidence="1" type="ORF">HU200_012738</name>
</gene>
<dbReference type="EMBL" id="JACEFO010001047">
    <property type="protein sequence ID" value="KAF8749170.1"/>
    <property type="molecule type" value="Genomic_DNA"/>
</dbReference>
<accession>A0A835FEW5</accession>
<dbReference type="AlphaFoldDB" id="A0A835FEW5"/>